<accession>A0A1Y6BD70</accession>
<feature type="compositionally biased region" description="Basic residues" evidence="1">
    <location>
        <begin position="555"/>
        <end position="568"/>
    </location>
</feature>
<dbReference type="RefSeq" id="WP_085121250.1">
    <property type="nucleotide sequence ID" value="NZ_FWZX01000002.1"/>
</dbReference>
<protein>
    <recommendedName>
        <fullName evidence="4">CDP-Glycerol:Poly(Glycerophosphate) glycerophosphotransferase</fullName>
    </recommendedName>
</protein>
<gene>
    <name evidence="2" type="ORF">SAMN05428998_102180</name>
</gene>
<proteinExistence type="predicted"/>
<feature type="region of interest" description="Disordered" evidence="1">
    <location>
        <begin position="545"/>
        <end position="568"/>
    </location>
</feature>
<name>A0A1Y6BD70_9PROT</name>
<dbReference type="SUPFAM" id="SSF53756">
    <property type="entry name" value="UDP-Glycosyltransferase/glycogen phosphorylase"/>
    <property type="match status" value="1"/>
</dbReference>
<evidence type="ECO:0000256" key="1">
    <source>
        <dbReference type="SAM" id="MobiDB-lite"/>
    </source>
</evidence>
<keyword evidence="3" id="KW-1185">Reference proteome</keyword>
<evidence type="ECO:0000313" key="3">
    <source>
        <dbReference type="Proteomes" id="UP000192917"/>
    </source>
</evidence>
<dbReference type="EMBL" id="FWZX01000002">
    <property type="protein sequence ID" value="SME98531.1"/>
    <property type="molecule type" value="Genomic_DNA"/>
</dbReference>
<evidence type="ECO:0008006" key="4">
    <source>
        <dbReference type="Google" id="ProtNLM"/>
    </source>
</evidence>
<dbReference type="AlphaFoldDB" id="A0A1Y6BD70"/>
<sequence length="568" mass="63383">MTGGRDRGAAPAAARSLRILFVVRHFMYLRNYETTLRGLAARGHHVVLGYEEAHEKVTADVAALADQLVAELPSIELLPLPARRDLWTELAHQVRSLRNYLRYLTPRLRHAAKCARRAEGYLYPPLRRIGELPEARRERLALRLSRLLYWTELALPLDRRILGAVRAARPDVIAITPLIDLNSMQAEYLKVGRRLGVPTVHCVASWDNLTNKGVVPLDPDRMLVWNEAQRHEAVELHGVAPERVAITGAQLFDPWFERRPSRDRETFCRQVGLDPGRPFVLYTCSSVFIARYESVFLKRWLAALRAADDPRLRSVGVLIRPHPGSAKFAGQWDAPEIRDAENVAVHPRLGGYPVNESARADYFDSLWHAAAVVGINTSAMLEAGILGKRCYTVLDPEIAESQEGMVHFAHLTRDGFLMAADGFAAHLAQLSRGLDASAEEAARIRRFVGDFLRPHGLDRPATPIAVAALESAAGLKPAGLPLWPRLFQPLLLPAALYLRAAAGGRGTKKWDKISFGGRVVRAVGHGAKWANSRLVRRPARAAAAFWQRATESPKRRAKRRRRQAGQSR</sequence>
<evidence type="ECO:0000313" key="2">
    <source>
        <dbReference type="EMBL" id="SME98531.1"/>
    </source>
</evidence>
<dbReference type="Proteomes" id="UP000192917">
    <property type="component" value="Unassembled WGS sequence"/>
</dbReference>
<reference evidence="2 3" key="1">
    <citation type="submission" date="2017-04" db="EMBL/GenBank/DDBJ databases">
        <authorList>
            <person name="Afonso C.L."/>
            <person name="Miller P.J."/>
            <person name="Scott M.A."/>
            <person name="Spackman E."/>
            <person name="Goraichik I."/>
            <person name="Dimitrov K.M."/>
            <person name="Suarez D.L."/>
            <person name="Swayne D.E."/>
        </authorList>
    </citation>
    <scope>NUCLEOTIDE SEQUENCE [LARGE SCALE GENOMIC DNA]</scope>
    <source>
        <strain evidence="2 3">USBA 355</strain>
    </source>
</reference>
<dbReference type="STRING" id="560819.SAMN05428998_102180"/>
<organism evidence="2 3">
    <name type="scientific">Tistlia consotensis USBA 355</name>
    <dbReference type="NCBI Taxonomy" id="560819"/>
    <lineage>
        <taxon>Bacteria</taxon>
        <taxon>Pseudomonadati</taxon>
        <taxon>Pseudomonadota</taxon>
        <taxon>Alphaproteobacteria</taxon>
        <taxon>Rhodospirillales</taxon>
        <taxon>Rhodovibrionaceae</taxon>
        <taxon>Tistlia</taxon>
    </lineage>
</organism>